<gene>
    <name evidence="6" type="ORF">MNBD_ALPHA11-952</name>
</gene>
<keyword evidence="3 6" id="KW-0808">Transferase</keyword>
<dbReference type="GO" id="GO:0005829">
    <property type="term" value="C:cytosol"/>
    <property type="evidence" value="ECO:0007669"/>
    <property type="project" value="TreeGrafter"/>
</dbReference>
<dbReference type="PANTHER" id="PTHR43369:SF2">
    <property type="entry name" value="PHOSPHORIBOSYLGLYCINAMIDE FORMYLTRANSFERASE"/>
    <property type="match status" value="1"/>
</dbReference>
<evidence type="ECO:0000256" key="3">
    <source>
        <dbReference type="ARBA" id="ARBA00022679"/>
    </source>
</evidence>
<dbReference type="AlphaFoldDB" id="A0A3B0UB24"/>
<dbReference type="Pfam" id="PF00551">
    <property type="entry name" value="Formyl_trans_N"/>
    <property type="match status" value="1"/>
</dbReference>
<dbReference type="GO" id="GO:0004644">
    <property type="term" value="F:phosphoribosylglycinamide formyltransferase activity"/>
    <property type="evidence" value="ECO:0007669"/>
    <property type="project" value="UniProtKB-EC"/>
</dbReference>
<comment type="pathway">
    <text evidence="1">Purine metabolism; IMP biosynthesis via de novo pathway; N(2)-formyl-N(1)-(5-phospho-D-ribosyl)glycinamide from N(1)-(5-phospho-D-ribosyl)glycinamide (10-formyl THF route): step 1/1.</text>
</comment>
<dbReference type="EMBL" id="UOEQ01000481">
    <property type="protein sequence ID" value="VAW23702.1"/>
    <property type="molecule type" value="Genomic_DNA"/>
</dbReference>
<proteinExistence type="inferred from homology"/>
<dbReference type="PANTHER" id="PTHR43369">
    <property type="entry name" value="PHOSPHORIBOSYLGLYCINAMIDE FORMYLTRANSFERASE"/>
    <property type="match status" value="1"/>
</dbReference>
<dbReference type="InterPro" id="IPR036477">
    <property type="entry name" value="Formyl_transf_N_sf"/>
</dbReference>
<evidence type="ECO:0000256" key="4">
    <source>
        <dbReference type="ARBA" id="ARBA00022755"/>
    </source>
</evidence>
<keyword evidence="4" id="KW-0658">Purine biosynthesis</keyword>
<dbReference type="SUPFAM" id="SSF53328">
    <property type="entry name" value="Formyltransferase"/>
    <property type="match status" value="1"/>
</dbReference>
<feature type="domain" description="Formyl transferase N-terminal" evidence="5">
    <location>
        <begin position="10"/>
        <end position="190"/>
    </location>
</feature>
<dbReference type="InterPro" id="IPR002376">
    <property type="entry name" value="Formyl_transf_N"/>
</dbReference>
<name>A0A3B0UB24_9ZZZZ</name>
<accession>A0A3B0UB24</accession>
<evidence type="ECO:0000313" key="6">
    <source>
        <dbReference type="EMBL" id="VAW23702.1"/>
    </source>
</evidence>
<evidence type="ECO:0000259" key="5">
    <source>
        <dbReference type="Pfam" id="PF00551"/>
    </source>
</evidence>
<protein>
    <recommendedName>
        <fullName evidence="2">phosphoribosylglycinamide formyltransferase 1</fullName>
        <ecNumber evidence="2">2.1.2.2</ecNumber>
    </recommendedName>
</protein>
<dbReference type="HAMAP" id="MF_01930">
    <property type="entry name" value="PurN"/>
    <property type="match status" value="1"/>
</dbReference>
<organism evidence="6">
    <name type="scientific">hydrothermal vent metagenome</name>
    <dbReference type="NCBI Taxonomy" id="652676"/>
    <lineage>
        <taxon>unclassified sequences</taxon>
        <taxon>metagenomes</taxon>
        <taxon>ecological metagenomes</taxon>
    </lineage>
</organism>
<evidence type="ECO:0000256" key="2">
    <source>
        <dbReference type="ARBA" id="ARBA00012254"/>
    </source>
</evidence>
<sequence>MNKNAPSGKKKVVILISGRGSNMLSLIKAAEHEDFPAIIVGVISSNPDAPGLEIAKNYRLKTAINELKTFSNKSKADLELTKILQNWQAQIICLAGFMRILGDDFTKQWHKKAINIHPSLLPKYKGLNTHQRALDANDKTHGCTVHFVISKLDAGAIIEQSEVEILPDDDAETLAQRVLIEEHILYPKALAKLAAK</sequence>
<dbReference type="EC" id="2.1.2.2" evidence="2"/>
<dbReference type="Gene3D" id="3.40.50.170">
    <property type="entry name" value="Formyl transferase, N-terminal domain"/>
    <property type="match status" value="1"/>
</dbReference>
<evidence type="ECO:0000256" key="1">
    <source>
        <dbReference type="ARBA" id="ARBA00005054"/>
    </source>
</evidence>
<dbReference type="CDD" id="cd08645">
    <property type="entry name" value="FMT_core_GART"/>
    <property type="match status" value="1"/>
</dbReference>
<dbReference type="InterPro" id="IPR004607">
    <property type="entry name" value="GART"/>
</dbReference>
<dbReference type="NCBIfam" id="TIGR00639">
    <property type="entry name" value="PurN"/>
    <property type="match status" value="1"/>
</dbReference>
<dbReference type="GO" id="GO:0006189">
    <property type="term" value="P:'de novo' IMP biosynthetic process"/>
    <property type="evidence" value="ECO:0007669"/>
    <property type="project" value="InterPro"/>
</dbReference>
<reference evidence="6" key="1">
    <citation type="submission" date="2018-06" db="EMBL/GenBank/DDBJ databases">
        <authorList>
            <person name="Zhirakovskaya E."/>
        </authorList>
    </citation>
    <scope>NUCLEOTIDE SEQUENCE</scope>
</reference>